<dbReference type="Pfam" id="PF13689">
    <property type="entry name" value="DUF4154"/>
    <property type="match status" value="1"/>
</dbReference>
<accession>A0A5S9PUK7</accession>
<name>A0A5S9PUK7_9GAMM</name>
<evidence type="ECO:0000313" key="1">
    <source>
        <dbReference type="EMBL" id="CAA0108149.1"/>
    </source>
</evidence>
<dbReference type="InterPro" id="IPR025293">
    <property type="entry name" value="YfiR/HmsC-like"/>
</dbReference>
<evidence type="ECO:0000313" key="2">
    <source>
        <dbReference type="Proteomes" id="UP000434580"/>
    </source>
</evidence>
<sequence>MAGSDIVVIHYMQRIKRAVGFSGILRHCLWLIPLLAGYAHANDASKPDKTEQTKASFLLRILPYITWQDGIFDSASSPITVCIPDNIAISHVLREKARGKRITDSKRSIVIVDVPEYDGKCEITYLTNSESKKLPKEAGLLIGATPAFQSRGTAINFFENDGKVRFDIYPKRLKKQGVSLSSELLKLAQVNDSE</sequence>
<organism evidence="1 2">
    <name type="scientific">BD1-7 clade bacterium</name>
    <dbReference type="NCBI Taxonomy" id="2029982"/>
    <lineage>
        <taxon>Bacteria</taxon>
        <taxon>Pseudomonadati</taxon>
        <taxon>Pseudomonadota</taxon>
        <taxon>Gammaproteobacteria</taxon>
        <taxon>Cellvibrionales</taxon>
        <taxon>Spongiibacteraceae</taxon>
        <taxon>BD1-7 clade</taxon>
    </lineage>
</organism>
<dbReference type="EMBL" id="CACSII010000013">
    <property type="protein sequence ID" value="CAA0108149.1"/>
    <property type="molecule type" value="Genomic_DNA"/>
</dbReference>
<gene>
    <name evidence="1" type="ORF">DPBNPPHM_04086</name>
</gene>
<evidence type="ECO:0008006" key="3">
    <source>
        <dbReference type="Google" id="ProtNLM"/>
    </source>
</evidence>
<dbReference type="AlphaFoldDB" id="A0A5S9PUK7"/>
<protein>
    <recommendedName>
        <fullName evidence="3">YfiR family protein</fullName>
    </recommendedName>
</protein>
<proteinExistence type="predicted"/>
<dbReference type="Proteomes" id="UP000434580">
    <property type="component" value="Unassembled WGS sequence"/>
</dbReference>
<reference evidence="1 2" key="1">
    <citation type="submission" date="2019-11" db="EMBL/GenBank/DDBJ databases">
        <authorList>
            <person name="Holert J."/>
        </authorList>
    </citation>
    <scope>NUCLEOTIDE SEQUENCE [LARGE SCALE GENOMIC DNA]</scope>
    <source>
        <strain evidence="1">BC5_2</strain>
    </source>
</reference>